<name>A0ABP8IBV6_9BACT</name>
<accession>A0ABP8IBV6</accession>
<protein>
    <submittedName>
        <fullName evidence="1">Uncharacterized protein</fullName>
    </submittedName>
</protein>
<organism evidence="1 2">
    <name type="scientific">Hymenobacter saemangeumensis</name>
    <dbReference type="NCBI Taxonomy" id="1084522"/>
    <lineage>
        <taxon>Bacteria</taxon>
        <taxon>Pseudomonadati</taxon>
        <taxon>Bacteroidota</taxon>
        <taxon>Cytophagia</taxon>
        <taxon>Cytophagales</taxon>
        <taxon>Hymenobacteraceae</taxon>
        <taxon>Hymenobacter</taxon>
    </lineage>
</organism>
<dbReference type="EMBL" id="BAABGZ010000018">
    <property type="protein sequence ID" value="GAA4355538.1"/>
    <property type="molecule type" value="Genomic_DNA"/>
</dbReference>
<sequence>MAPWAASRRAVARPMPEEAPTMRMFLFVKVKTAKREVSVQTTGPVKQGFTVKPNASAAIVPESRKTMPRYIGLKPTSRLTFA</sequence>
<evidence type="ECO:0000313" key="2">
    <source>
        <dbReference type="Proteomes" id="UP001501153"/>
    </source>
</evidence>
<dbReference type="Proteomes" id="UP001501153">
    <property type="component" value="Unassembled WGS sequence"/>
</dbReference>
<comment type="caution">
    <text evidence="1">The sequence shown here is derived from an EMBL/GenBank/DDBJ whole genome shotgun (WGS) entry which is preliminary data.</text>
</comment>
<evidence type="ECO:0000313" key="1">
    <source>
        <dbReference type="EMBL" id="GAA4355538.1"/>
    </source>
</evidence>
<proteinExistence type="predicted"/>
<gene>
    <name evidence="1" type="ORF">GCM10023185_18460</name>
</gene>
<reference evidence="2" key="1">
    <citation type="journal article" date="2019" name="Int. J. Syst. Evol. Microbiol.">
        <title>The Global Catalogue of Microorganisms (GCM) 10K type strain sequencing project: providing services to taxonomists for standard genome sequencing and annotation.</title>
        <authorList>
            <consortium name="The Broad Institute Genomics Platform"/>
            <consortium name="The Broad Institute Genome Sequencing Center for Infectious Disease"/>
            <person name="Wu L."/>
            <person name="Ma J."/>
        </authorList>
    </citation>
    <scope>NUCLEOTIDE SEQUENCE [LARGE SCALE GENOMIC DNA]</scope>
    <source>
        <strain evidence="2">JCM 17923</strain>
    </source>
</reference>
<keyword evidence="2" id="KW-1185">Reference proteome</keyword>